<protein>
    <recommendedName>
        <fullName evidence="5">SUEL-type lectin domain-containing protein</fullName>
    </recommendedName>
</protein>
<dbReference type="Proteomes" id="UP000192578">
    <property type="component" value="Unassembled WGS sequence"/>
</dbReference>
<feature type="chain" id="PRO_5010703183" description="SUEL-type lectin domain-containing protein" evidence="2">
    <location>
        <begin position="23"/>
        <end position="149"/>
    </location>
</feature>
<proteinExistence type="predicted"/>
<sequence>MAININHFLLLIICFAIGSAWAGGENAIRIPVGAKAKIVCADLNRTISILSVKPYSSQTDLQALDPATSDQCGILEVIKTSCDTRRTCQAQRPPPSQASDRETESESESDADNDCQKRPIILHYRCTALDGNEQFLRGRKRNHSPKRNG</sequence>
<evidence type="ECO:0000313" key="3">
    <source>
        <dbReference type="EMBL" id="OQV16733.1"/>
    </source>
</evidence>
<evidence type="ECO:0000256" key="2">
    <source>
        <dbReference type="SAM" id="SignalP"/>
    </source>
</evidence>
<feature type="region of interest" description="Disordered" evidence="1">
    <location>
        <begin position="85"/>
        <end position="116"/>
    </location>
</feature>
<organism evidence="3 4">
    <name type="scientific">Hypsibius exemplaris</name>
    <name type="common">Freshwater tardigrade</name>
    <dbReference type="NCBI Taxonomy" id="2072580"/>
    <lineage>
        <taxon>Eukaryota</taxon>
        <taxon>Metazoa</taxon>
        <taxon>Ecdysozoa</taxon>
        <taxon>Tardigrada</taxon>
        <taxon>Eutardigrada</taxon>
        <taxon>Parachela</taxon>
        <taxon>Hypsibioidea</taxon>
        <taxon>Hypsibiidae</taxon>
        <taxon>Hypsibius</taxon>
    </lineage>
</organism>
<dbReference type="AlphaFoldDB" id="A0A1W0WNM6"/>
<gene>
    <name evidence="3" type="ORF">BV898_09091</name>
</gene>
<dbReference type="EMBL" id="MTYJ01000070">
    <property type="protein sequence ID" value="OQV16733.1"/>
    <property type="molecule type" value="Genomic_DNA"/>
</dbReference>
<accession>A0A1W0WNM6</accession>
<keyword evidence="4" id="KW-1185">Reference proteome</keyword>
<feature type="signal peptide" evidence="2">
    <location>
        <begin position="1"/>
        <end position="22"/>
    </location>
</feature>
<comment type="caution">
    <text evidence="3">The sequence shown here is derived from an EMBL/GenBank/DDBJ whole genome shotgun (WGS) entry which is preliminary data.</text>
</comment>
<evidence type="ECO:0000256" key="1">
    <source>
        <dbReference type="SAM" id="MobiDB-lite"/>
    </source>
</evidence>
<evidence type="ECO:0000313" key="4">
    <source>
        <dbReference type="Proteomes" id="UP000192578"/>
    </source>
</evidence>
<reference evidence="4" key="1">
    <citation type="submission" date="2017-01" db="EMBL/GenBank/DDBJ databases">
        <title>Comparative genomics of anhydrobiosis in the tardigrade Hypsibius dujardini.</title>
        <authorList>
            <person name="Yoshida Y."/>
            <person name="Koutsovoulos G."/>
            <person name="Laetsch D."/>
            <person name="Stevens L."/>
            <person name="Kumar S."/>
            <person name="Horikawa D."/>
            <person name="Ishino K."/>
            <person name="Komine S."/>
            <person name="Tomita M."/>
            <person name="Blaxter M."/>
            <person name="Arakawa K."/>
        </authorList>
    </citation>
    <scope>NUCLEOTIDE SEQUENCE [LARGE SCALE GENOMIC DNA]</scope>
    <source>
        <strain evidence="4">Z151</strain>
    </source>
</reference>
<name>A0A1W0WNM6_HYPEX</name>
<evidence type="ECO:0008006" key="5">
    <source>
        <dbReference type="Google" id="ProtNLM"/>
    </source>
</evidence>
<keyword evidence="2" id="KW-0732">Signal</keyword>